<reference evidence="3 4" key="1">
    <citation type="submission" date="2019-12" db="EMBL/GenBank/DDBJ databases">
        <title>Defluviitalea raffinosedens, isolated from a biogas fermenter, genome sequencing and characterization.</title>
        <authorList>
            <person name="Rettenmaier R."/>
            <person name="Schneider M."/>
            <person name="Neuhaus K."/>
            <person name="Liebl W."/>
            <person name="Zverlov V."/>
        </authorList>
    </citation>
    <scope>NUCLEOTIDE SEQUENCE [LARGE SCALE GENOMIC DNA]</scope>
    <source>
        <strain evidence="3 4">249c-K6</strain>
    </source>
</reference>
<keyword evidence="4" id="KW-1185">Reference proteome</keyword>
<evidence type="ECO:0000259" key="2">
    <source>
        <dbReference type="Pfam" id="PF14020"/>
    </source>
</evidence>
<dbReference type="OrthoDB" id="983149at2"/>
<dbReference type="RefSeq" id="WP_158740156.1">
    <property type="nucleotide sequence ID" value="NZ_WSLF01000005.1"/>
</dbReference>
<sequence>MGLRMRKSIKLGKGVRVNFGKKGASLSFGTKGLRYSIHSSGRRTSSIGIPGTGISYVTSSGGKKRKYTSSAYDKRQQIQMQKVQQVKDERQKNALLVEEYNNLIEVLRGIHKECDETVDWHHIYSLKEPFSPQEIGPKQAKARNEFENYKPRFLEKLIKPLREKKELVLKEAIEKAAREDREDYEEWKKLHELAERIITGDIDAYLEVIDEMNPLDDLLEFGSDFEFGTDHPDVLEVEFKVKSETVVPNYSLSLTQTGKLSKKALSKTAYYEIVQDYVCSCAIRIARDMFALLPVSTVIVHAVDNALNTETGYHDEITILSVVFNREVLNGLNFEAIDPSDAMKNFRHNMKFMKTKGFSPVERISKY</sequence>
<organism evidence="3 4">
    <name type="scientific">Defluviitalea raffinosedens</name>
    <dbReference type="NCBI Taxonomy" id="1450156"/>
    <lineage>
        <taxon>Bacteria</taxon>
        <taxon>Bacillati</taxon>
        <taxon>Bacillota</taxon>
        <taxon>Clostridia</taxon>
        <taxon>Lachnospirales</taxon>
        <taxon>Defluviitaleaceae</taxon>
        <taxon>Defluviitalea</taxon>
    </lineage>
</organism>
<protein>
    <submittedName>
        <fullName evidence="3">DUF4236 domain-containing protein</fullName>
    </submittedName>
</protein>
<dbReference type="InterPro" id="IPR025330">
    <property type="entry name" value="DUF4236"/>
</dbReference>
<feature type="domain" description="DUF4236" evidence="2">
    <location>
        <begin position="3"/>
        <end position="56"/>
    </location>
</feature>
<dbReference type="EMBL" id="WSLF01000005">
    <property type="protein sequence ID" value="KAE9634425.1"/>
    <property type="molecule type" value="Genomic_DNA"/>
</dbReference>
<dbReference type="Proteomes" id="UP000483018">
    <property type="component" value="Unassembled WGS sequence"/>
</dbReference>
<dbReference type="Pfam" id="PF14020">
    <property type="entry name" value="DUF4236"/>
    <property type="match status" value="1"/>
</dbReference>
<accession>A0A7C8LQ19</accession>
<evidence type="ECO:0000313" key="4">
    <source>
        <dbReference type="Proteomes" id="UP000483018"/>
    </source>
</evidence>
<evidence type="ECO:0000313" key="3">
    <source>
        <dbReference type="EMBL" id="KAE9634425.1"/>
    </source>
</evidence>
<proteinExistence type="predicted"/>
<dbReference type="AlphaFoldDB" id="A0A7C8LQ19"/>
<gene>
    <name evidence="3" type="ORF">GND95_07065</name>
</gene>
<name>A0A7C8LQ19_9FIRM</name>
<feature type="coiled-coil region" evidence="1">
    <location>
        <begin position="162"/>
        <end position="190"/>
    </location>
</feature>
<comment type="caution">
    <text evidence="3">The sequence shown here is derived from an EMBL/GenBank/DDBJ whole genome shotgun (WGS) entry which is preliminary data.</text>
</comment>
<evidence type="ECO:0000256" key="1">
    <source>
        <dbReference type="SAM" id="Coils"/>
    </source>
</evidence>
<keyword evidence="1" id="KW-0175">Coiled coil</keyword>